<dbReference type="Proteomes" id="UP000057181">
    <property type="component" value="Chromosome"/>
</dbReference>
<dbReference type="KEGG" id="kfv:AS188_10365"/>
<feature type="compositionally biased region" description="Polar residues" evidence="1">
    <location>
        <begin position="45"/>
        <end position="62"/>
    </location>
</feature>
<evidence type="ECO:0000313" key="4">
    <source>
        <dbReference type="Proteomes" id="UP000057181"/>
    </source>
</evidence>
<dbReference type="EMBL" id="BJZR01000141">
    <property type="protein sequence ID" value="GEO93612.1"/>
    <property type="molecule type" value="Genomic_DNA"/>
</dbReference>
<gene>
    <name evidence="2" type="ORF">AS188_10365</name>
    <name evidence="3" type="ORF">KFL01_29180</name>
</gene>
<keyword evidence="5" id="KW-1185">Reference proteome</keyword>
<evidence type="ECO:0000313" key="3">
    <source>
        <dbReference type="EMBL" id="GEO93612.1"/>
    </source>
</evidence>
<evidence type="ECO:0000313" key="2">
    <source>
        <dbReference type="EMBL" id="ALU40078.1"/>
    </source>
</evidence>
<proteinExistence type="predicted"/>
<protein>
    <recommendedName>
        <fullName evidence="6">Centromere-binding protein ParB C-terminal domain-containing protein</fullName>
    </recommendedName>
</protein>
<evidence type="ECO:0000313" key="5">
    <source>
        <dbReference type="Proteomes" id="UP000321155"/>
    </source>
</evidence>
<evidence type="ECO:0008006" key="6">
    <source>
        <dbReference type="Google" id="ProtNLM"/>
    </source>
</evidence>
<dbReference type="OrthoDB" id="4881146at2"/>
<dbReference type="RefSeq" id="WP_058858780.1">
    <property type="nucleotide sequence ID" value="NZ_BJZR01000141.1"/>
</dbReference>
<dbReference type="Proteomes" id="UP000321155">
    <property type="component" value="Unassembled WGS sequence"/>
</dbReference>
<dbReference type="EMBL" id="CP013254">
    <property type="protein sequence ID" value="ALU40078.1"/>
    <property type="molecule type" value="Genomic_DNA"/>
</dbReference>
<accession>A0A0U3GIU2</accession>
<feature type="compositionally biased region" description="Polar residues" evidence="1">
    <location>
        <begin position="1"/>
        <end position="16"/>
    </location>
</feature>
<evidence type="ECO:0000256" key="1">
    <source>
        <dbReference type="SAM" id="MobiDB-lite"/>
    </source>
</evidence>
<reference evidence="2 4" key="1">
    <citation type="submission" date="2015-11" db="EMBL/GenBank/DDBJ databases">
        <title>Complete Genome Sequence of Kocuria flava strain HO-9041.</title>
        <authorList>
            <person name="Zhou M."/>
            <person name="Dai J."/>
        </authorList>
    </citation>
    <scope>NUCLEOTIDE SEQUENCE [LARGE SCALE GENOMIC DNA]</scope>
    <source>
        <strain evidence="2 4">HO-9041</strain>
    </source>
</reference>
<dbReference type="AlphaFoldDB" id="A0A0U3GIU2"/>
<reference evidence="3 5" key="2">
    <citation type="submission" date="2019-07" db="EMBL/GenBank/DDBJ databases">
        <title>Whole genome shotgun sequence of Kocuria flava NBRC 107626.</title>
        <authorList>
            <person name="Hosoyama A."/>
            <person name="Uohara A."/>
            <person name="Ohji S."/>
            <person name="Ichikawa N."/>
        </authorList>
    </citation>
    <scope>NUCLEOTIDE SEQUENCE [LARGE SCALE GENOMIC DNA]</scope>
    <source>
        <strain evidence="3 5">NBRC 107626</strain>
    </source>
</reference>
<sequence length="91" mass="10659">MSKSPRPNGEESNQPKRSLFRRFDDFAMRFYGPAVRSPRDLRGQDQPSEQTKQWYQNLQQEYVTEKDASGRTYLRPRRPEDGPAASPENPQ</sequence>
<name>A0A0U3GIU2_9MICC</name>
<feature type="region of interest" description="Disordered" evidence="1">
    <location>
        <begin position="1"/>
        <end position="91"/>
    </location>
</feature>
<dbReference type="STRING" id="446860.AS188_10365"/>
<organism evidence="2 4">
    <name type="scientific">Kocuria flava</name>
    <dbReference type="NCBI Taxonomy" id="446860"/>
    <lineage>
        <taxon>Bacteria</taxon>
        <taxon>Bacillati</taxon>
        <taxon>Actinomycetota</taxon>
        <taxon>Actinomycetes</taxon>
        <taxon>Micrococcales</taxon>
        <taxon>Micrococcaceae</taxon>
        <taxon>Kocuria</taxon>
    </lineage>
</organism>